<evidence type="ECO:0000256" key="5">
    <source>
        <dbReference type="ARBA" id="ARBA00022502"/>
    </source>
</evidence>
<dbReference type="EMBL" id="JH795856">
    <property type="protein sequence ID" value="EJU05262.1"/>
    <property type="molecule type" value="Genomic_DNA"/>
</dbReference>
<comment type="subcellular location">
    <subcellularLocation>
        <location evidence="1 13">Endoplasmic reticulum membrane</location>
        <topology evidence="1 13">Multi-pass membrane protein</topology>
    </subcellularLocation>
</comment>
<feature type="transmembrane region" description="Helical" evidence="13">
    <location>
        <begin position="124"/>
        <end position="142"/>
    </location>
</feature>
<reference evidence="14 15" key="1">
    <citation type="journal article" date="2012" name="Science">
        <title>The Paleozoic origin of enzymatic lignin decomposition reconstructed from 31 fungal genomes.</title>
        <authorList>
            <person name="Floudas D."/>
            <person name="Binder M."/>
            <person name="Riley R."/>
            <person name="Barry K."/>
            <person name="Blanchette R.A."/>
            <person name="Henrissat B."/>
            <person name="Martinez A.T."/>
            <person name="Otillar R."/>
            <person name="Spatafora J.W."/>
            <person name="Yadav J.S."/>
            <person name="Aerts A."/>
            <person name="Benoit I."/>
            <person name="Boyd A."/>
            <person name="Carlson A."/>
            <person name="Copeland A."/>
            <person name="Coutinho P.M."/>
            <person name="de Vries R.P."/>
            <person name="Ferreira P."/>
            <person name="Findley K."/>
            <person name="Foster B."/>
            <person name="Gaskell J."/>
            <person name="Glotzer D."/>
            <person name="Gorecki P."/>
            <person name="Heitman J."/>
            <person name="Hesse C."/>
            <person name="Hori C."/>
            <person name="Igarashi K."/>
            <person name="Jurgens J.A."/>
            <person name="Kallen N."/>
            <person name="Kersten P."/>
            <person name="Kohler A."/>
            <person name="Kuees U."/>
            <person name="Kumar T.K.A."/>
            <person name="Kuo A."/>
            <person name="LaButti K."/>
            <person name="Larrondo L.F."/>
            <person name="Lindquist E."/>
            <person name="Ling A."/>
            <person name="Lombard V."/>
            <person name="Lucas S."/>
            <person name="Lundell T."/>
            <person name="Martin R."/>
            <person name="McLaughlin D.J."/>
            <person name="Morgenstern I."/>
            <person name="Morin E."/>
            <person name="Murat C."/>
            <person name="Nagy L.G."/>
            <person name="Nolan M."/>
            <person name="Ohm R.A."/>
            <person name="Patyshakuliyeva A."/>
            <person name="Rokas A."/>
            <person name="Ruiz-Duenas F.J."/>
            <person name="Sabat G."/>
            <person name="Salamov A."/>
            <person name="Samejima M."/>
            <person name="Schmutz J."/>
            <person name="Slot J.C."/>
            <person name="St John F."/>
            <person name="Stenlid J."/>
            <person name="Sun H."/>
            <person name="Sun S."/>
            <person name="Syed K."/>
            <person name="Tsang A."/>
            <person name="Wiebenga A."/>
            <person name="Young D."/>
            <person name="Pisabarro A."/>
            <person name="Eastwood D.C."/>
            <person name="Martin F."/>
            <person name="Cullen D."/>
            <person name="Grigoriev I.V."/>
            <person name="Hibbett D.S."/>
        </authorList>
    </citation>
    <scope>NUCLEOTIDE SEQUENCE [LARGE SCALE GENOMIC DNA]</scope>
    <source>
        <strain evidence="14 15">DJM-731 SS1</strain>
    </source>
</reference>
<evidence type="ECO:0000256" key="9">
    <source>
        <dbReference type="ARBA" id="ARBA00022824"/>
    </source>
</evidence>
<dbReference type="PANTHER" id="PTHR12886">
    <property type="entry name" value="PIG-M MANNOSYLTRANSFERASE"/>
    <property type="match status" value="1"/>
</dbReference>
<sequence>MLHHLIKVPFALILLLSALLHVGLIIYGDWHDAHSPLKYTDIDYHVFSDAARFVLHPEKSGFAGGWLAERFGLQLGDPYCRSTYRYTPLLALILTPNTLMHPAWGKAVFSLSNIMISLQLRSLLPLGTSMNFVTILWALNPFPLNISTRGSSEALIGLAVISSLYFLQPGTLVFSAIMLGIATHLKIYPFVYGVAVLSWLARGKGWRGWISPPALLFALTSAGTFFALGAVMYSIWGYPFLEQTYLYHLTRKDHRHNFSPFFYLVYLTHGSSNSRISSLVSFVPQLALTLGLGVKFGQRNLPGAWAAQTAAFVLLNKVCTSQYFMWYLWFLPLVIPRLRVSRLEGMGLLALWIGSQAVWLAIAFQLEFQGQSVYFSLWMACIGFVISNAAILGRLIMTYDWDEAVPVVKTE</sequence>
<evidence type="ECO:0000256" key="1">
    <source>
        <dbReference type="ARBA" id="ARBA00004477"/>
    </source>
</evidence>
<dbReference type="GO" id="GO:0051751">
    <property type="term" value="F:alpha-1,4-mannosyltransferase activity"/>
    <property type="evidence" value="ECO:0007669"/>
    <property type="project" value="InterPro"/>
</dbReference>
<evidence type="ECO:0000256" key="2">
    <source>
        <dbReference type="ARBA" id="ARBA00004687"/>
    </source>
</evidence>
<feature type="transmembrane region" description="Helical" evidence="13">
    <location>
        <begin position="347"/>
        <end position="366"/>
    </location>
</feature>
<dbReference type="GeneID" id="63692569"/>
<organism evidence="14 15">
    <name type="scientific">Dacryopinax primogenitus (strain DJM 731)</name>
    <name type="common">Brown rot fungus</name>
    <dbReference type="NCBI Taxonomy" id="1858805"/>
    <lineage>
        <taxon>Eukaryota</taxon>
        <taxon>Fungi</taxon>
        <taxon>Dikarya</taxon>
        <taxon>Basidiomycota</taxon>
        <taxon>Agaricomycotina</taxon>
        <taxon>Dacrymycetes</taxon>
        <taxon>Dacrymycetales</taxon>
        <taxon>Dacrymycetaceae</taxon>
        <taxon>Dacryopinax</taxon>
    </lineage>
</organism>
<dbReference type="GO" id="GO:1990529">
    <property type="term" value="C:glycosylphosphatidylinositol-mannosyltransferase I complex"/>
    <property type="evidence" value="ECO:0007669"/>
    <property type="project" value="TreeGrafter"/>
</dbReference>
<keyword evidence="7 13" id="KW-0808">Transferase</keyword>
<protein>
    <recommendedName>
        <fullName evidence="4 13">GPI mannosyltransferase 1</fullName>
        <ecNumber evidence="13">2.4.1.-</ecNumber>
    </recommendedName>
    <alternativeName>
        <fullName evidence="13">GPI mannosyltransferase I</fullName>
    </alternativeName>
</protein>
<accession>M5GEB7</accession>
<feature type="transmembrane region" description="Helical" evidence="13">
    <location>
        <begin position="86"/>
        <end position="104"/>
    </location>
</feature>
<dbReference type="STRING" id="1858805.M5GEB7"/>
<evidence type="ECO:0000256" key="3">
    <source>
        <dbReference type="ARBA" id="ARBA00011071"/>
    </source>
</evidence>
<feature type="transmembrane region" description="Helical" evidence="13">
    <location>
        <begin position="154"/>
        <end position="179"/>
    </location>
</feature>
<dbReference type="Pfam" id="PF05007">
    <property type="entry name" value="Mannosyl_trans"/>
    <property type="match status" value="1"/>
</dbReference>
<keyword evidence="15" id="KW-1185">Reference proteome</keyword>
<dbReference type="OrthoDB" id="1741594at2759"/>
<dbReference type="InterPro" id="IPR007704">
    <property type="entry name" value="PIG-M"/>
</dbReference>
<keyword evidence="5 13" id="KW-0337">GPI-anchor biosynthesis</keyword>
<evidence type="ECO:0000256" key="12">
    <source>
        <dbReference type="ARBA" id="ARBA00025399"/>
    </source>
</evidence>
<dbReference type="OMA" id="LINCWIL"/>
<comment type="similarity">
    <text evidence="3 13">Belongs to the PIGM family.</text>
</comment>
<proteinExistence type="inferred from homology"/>
<evidence type="ECO:0000256" key="4">
    <source>
        <dbReference type="ARBA" id="ARBA00013797"/>
    </source>
</evidence>
<gene>
    <name evidence="14" type="ORF">DACRYDRAFT_98094</name>
</gene>
<name>M5GEB7_DACPD</name>
<feature type="transmembrane region" description="Helical" evidence="13">
    <location>
        <begin position="214"/>
        <end position="236"/>
    </location>
</feature>
<feature type="transmembrane region" description="Helical" evidence="13">
    <location>
        <begin position="372"/>
        <end position="392"/>
    </location>
</feature>
<keyword evidence="8 13" id="KW-0812">Transmembrane</keyword>
<dbReference type="EC" id="2.4.1.-" evidence="13"/>
<feature type="transmembrane region" description="Helical" evidence="13">
    <location>
        <begin position="185"/>
        <end position="202"/>
    </location>
</feature>
<evidence type="ECO:0000256" key="8">
    <source>
        <dbReference type="ARBA" id="ARBA00022692"/>
    </source>
</evidence>
<keyword evidence="11 13" id="KW-0472">Membrane</keyword>
<comment type="pathway">
    <text evidence="2 13">Glycolipid biosynthesis; glycosylphosphatidylinositol-anchor biosynthesis.</text>
</comment>
<evidence type="ECO:0000256" key="7">
    <source>
        <dbReference type="ARBA" id="ARBA00022679"/>
    </source>
</evidence>
<dbReference type="UniPathway" id="UPA00196"/>
<comment type="function">
    <text evidence="12 13">Mannosyltransferase involved in glycosylphosphatidylinositol-anchor biosynthesis. Transfers the first alpha-1,4-mannose to GlcN-acyl-PI during GPI precursor assembly. Required for cell wall integrity.</text>
</comment>
<dbReference type="RefSeq" id="XP_040632156.1">
    <property type="nucleotide sequence ID" value="XM_040777507.1"/>
</dbReference>
<evidence type="ECO:0000256" key="11">
    <source>
        <dbReference type="ARBA" id="ARBA00023136"/>
    </source>
</evidence>
<dbReference type="GO" id="GO:0004376">
    <property type="term" value="F:GPI mannosyltransferase activity"/>
    <property type="evidence" value="ECO:0007669"/>
    <property type="project" value="InterPro"/>
</dbReference>
<evidence type="ECO:0000256" key="13">
    <source>
        <dbReference type="RuleBase" id="RU365064"/>
    </source>
</evidence>
<dbReference type="GO" id="GO:0005789">
    <property type="term" value="C:endoplasmic reticulum membrane"/>
    <property type="evidence" value="ECO:0007669"/>
    <property type="project" value="UniProtKB-SubCell"/>
</dbReference>
<evidence type="ECO:0000313" key="15">
    <source>
        <dbReference type="Proteomes" id="UP000030653"/>
    </source>
</evidence>
<dbReference type="AlphaFoldDB" id="M5GEB7"/>
<evidence type="ECO:0000313" key="14">
    <source>
        <dbReference type="EMBL" id="EJU05262.1"/>
    </source>
</evidence>
<dbReference type="PANTHER" id="PTHR12886:SF0">
    <property type="entry name" value="GPI MANNOSYLTRANSFERASE 1"/>
    <property type="match status" value="1"/>
</dbReference>
<dbReference type="GO" id="GO:0006506">
    <property type="term" value="P:GPI anchor biosynthetic process"/>
    <property type="evidence" value="ECO:0007669"/>
    <property type="project" value="UniProtKB-UniPathway"/>
</dbReference>
<keyword evidence="9 13" id="KW-0256">Endoplasmic reticulum</keyword>
<feature type="transmembrane region" description="Helical" evidence="13">
    <location>
        <begin position="6"/>
        <end position="28"/>
    </location>
</feature>
<evidence type="ECO:0000256" key="10">
    <source>
        <dbReference type="ARBA" id="ARBA00022989"/>
    </source>
</evidence>
<keyword evidence="6 13" id="KW-0328">Glycosyltransferase</keyword>
<dbReference type="HOGENOM" id="CLU_024220_3_1_1"/>
<evidence type="ECO:0000256" key="6">
    <source>
        <dbReference type="ARBA" id="ARBA00022676"/>
    </source>
</evidence>
<dbReference type="Proteomes" id="UP000030653">
    <property type="component" value="Unassembled WGS sequence"/>
</dbReference>
<keyword evidence="10 13" id="KW-1133">Transmembrane helix</keyword>